<sequence>MLNQDLILEEFAMICWLLWHKRNKNRLHLPSEEYNQICPRAQALLKEFLMINAKEESVKLPKPSTPWRPPISHQYKVNFDGAIFQEAKMGGIGVVVRDQAGMVIATLSQRVITSPSAELIEARAARRAIQFAMEIGILDVQFEGDSETIIRELSNQEVMHNASGLIIEDAKALLHHFRRHLFTHTRRSGNSVAHALARRALDIPNFSVWMEDAPPDIIPILYSDFLAI</sequence>
<dbReference type="InterPro" id="IPR044730">
    <property type="entry name" value="RNase_H-like_dom_plant"/>
</dbReference>
<dbReference type="InterPro" id="IPR052929">
    <property type="entry name" value="RNase_H-like_EbsB-rel"/>
</dbReference>
<dbReference type="Gene3D" id="3.30.420.10">
    <property type="entry name" value="Ribonuclease H-like superfamily/Ribonuclease H"/>
    <property type="match status" value="1"/>
</dbReference>
<dbReference type="PANTHER" id="PTHR47074:SF11">
    <property type="entry name" value="REVERSE TRANSCRIPTASE-LIKE PROTEIN"/>
    <property type="match status" value="1"/>
</dbReference>
<proteinExistence type="predicted"/>
<accession>A0A2N9GBQ2</accession>
<feature type="domain" description="RNase H type-1" evidence="1">
    <location>
        <begin position="78"/>
        <end position="200"/>
    </location>
</feature>
<dbReference type="InterPro" id="IPR002156">
    <property type="entry name" value="RNaseH_domain"/>
</dbReference>
<evidence type="ECO:0000313" key="2">
    <source>
        <dbReference type="EMBL" id="SPC96671.1"/>
    </source>
</evidence>
<name>A0A2N9GBQ2_FAGSY</name>
<dbReference type="SUPFAM" id="SSF53098">
    <property type="entry name" value="Ribonuclease H-like"/>
    <property type="match status" value="1"/>
</dbReference>
<gene>
    <name evidence="2" type="ORF">FSB_LOCUS24553</name>
</gene>
<dbReference type="EMBL" id="OIVN01001690">
    <property type="protein sequence ID" value="SPC96671.1"/>
    <property type="molecule type" value="Genomic_DNA"/>
</dbReference>
<protein>
    <recommendedName>
        <fullName evidence="1">RNase H type-1 domain-containing protein</fullName>
    </recommendedName>
</protein>
<evidence type="ECO:0000259" key="1">
    <source>
        <dbReference type="Pfam" id="PF13456"/>
    </source>
</evidence>
<dbReference type="Pfam" id="PF13456">
    <property type="entry name" value="RVT_3"/>
    <property type="match status" value="1"/>
</dbReference>
<dbReference type="PANTHER" id="PTHR47074">
    <property type="entry name" value="BNAC02G40300D PROTEIN"/>
    <property type="match status" value="1"/>
</dbReference>
<dbReference type="InterPro" id="IPR012337">
    <property type="entry name" value="RNaseH-like_sf"/>
</dbReference>
<dbReference type="GO" id="GO:0003676">
    <property type="term" value="F:nucleic acid binding"/>
    <property type="evidence" value="ECO:0007669"/>
    <property type="project" value="InterPro"/>
</dbReference>
<dbReference type="AlphaFoldDB" id="A0A2N9GBQ2"/>
<organism evidence="2">
    <name type="scientific">Fagus sylvatica</name>
    <name type="common">Beechnut</name>
    <dbReference type="NCBI Taxonomy" id="28930"/>
    <lineage>
        <taxon>Eukaryota</taxon>
        <taxon>Viridiplantae</taxon>
        <taxon>Streptophyta</taxon>
        <taxon>Embryophyta</taxon>
        <taxon>Tracheophyta</taxon>
        <taxon>Spermatophyta</taxon>
        <taxon>Magnoliopsida</taxon>
        <taxon>eudicotyledons</taxon>
        <taxon>Gunneridae</taxon>
        <taxon>Pentapetalae</taxon>
        <taxon>rosids</taxon>
        <taxon>fabids</taxon>
        <taxon>Fagales</taxon>
        <taxon>Fagaceae</taxon>
        <taxon>Fagus</taxon>
    </lineage>
</organism>
<reference evidence="2" key="1">
    <citation type="submission" date="2018-02" db="EMBL/GenBank/DDBJ databases">
        <authorList>
            <person name="Cohen D.B."/>
            <person name="Kent A.D."/>
        </authorList>
    </citation>
    <scope>NUCLEOTIDE SEQUENCE</scope>
</reference>
<dbReference type="GO" id="GO:0004523">
    <property type="term" value="F:RNA-DNA hybrid ribonuclease activity"/>
    <property type="evidence" value="ECO:0007669"/>
    <property type="project" value="InterPro"/>
</dbReference>
<dbReference type="InterPro" id="IPR036397">
    <property type="entry name" value="RNaseH_sf"/>
</dbReference>
<dbReference type="CDD" id="cd06222">
    <property type="entry name" value="RNase_H_like"/>
    <property type="match status" value="1"/>
</dbReference>